<dbReference type="InterPro" id="IPR002710">
    <property type="entry name" value="Dilute_dom"/>
</dbReference>
<dbReference type="Pfam" id="PF01843">
    <property type="entry name" value="DIL"/>
    <property type="match status" value="1"/>
</dbReference>
<dbReference type="PANTHER" id="PTHR16027">
    <property type="entry name" value="DILUTE DOMAIN-CONTAINING PROTEIN YPR089W"/>
    <property type="match status" value="1"/>
</dbReference>
<dbReference type="PANTHER" id="PTHR16027:SF6">
    <property type="entry name" value="DILUTE DOMAIN-CONTAINING PROTEIN"/>
    <property type="match status" value="1"/>
</dbReference>
<gene>
    <name evidence="3" type="ORF">HYH03_017738</name>
</gene>
<proteinExistence type="predicted"/>
<reference evidence="3" key="1">
    <citation type="journal article" date="2020" name="bioRxiv">
        <title>Comparative genomics of Chlamydomonas.</title>
        <authorList>
            <person name="Craig R.J."/>
            <person name="Hasan A.R."/>
            <person name="Ness R.W."/>
            <person name="Keightley P.D."/>
        </authorList>
    </citation>
    <scope>NUCLEOTIDE SEQUENCE</scope>
    <source>
        <strain evidence="3">CCAP 11/70</strain>
    </source>
</reference>
<evidence type="ECO:0000313" key="3">
    <source>
        <dbReference type="EMBL" id="KAG2483386.1"/>
    </source>
</evidence>
<feature type="region of interest" description="Disordered" evidence="1">
    <location>
        <begin position="1"/>
        <end position="44"/>
    </location>
</feature>
<feature type="region of interest" description="Disordered" evidence="1">
    <location>
        <begin position="152"/>
        <end position="177"/>
    </location>
</feature>
<evidence type="ECO:0000313" key="4">
    <source>
        <dbReference type="Proteomes" id="UP000612055"/>
    </source>
</evidence>
<dbReference type="InterPro" id="IPR052072">
    <property type="entry name" value="Vascular_dev_regulator"/>
</dbReference>
<feature type="compositionally biased region" description="Low complexity" evidence="1">
    <location>
        <begin position="153"/>
        <end position="167"/>
    </location>
</feature>
<organism evidence="3 4">
    <name type="scientific">Edaphochlamys debaryana</name>
    <dbReference type="NCBI Taxonomy" id="47281"/>
    <lineage>
        <taxon>Eukaryota</taxon>
        <taxon>Viridiplantae</taxon>
        <taxon>Chlorophyta</taxon>
        <taxon>core chlorophytes</taxon>
        <taxon>Chlorophyceae</taxon>
        <taxon>CS clade</taxon>
        <taxon>Chlamydomonadales</taxon>
        <taxon>Chlamydomonadales incertae sedis</taxon>
        <taxon>Edaphochlamys</taxon>
    </lineage>
</organism>
<protein>
    <recommendedName>
        <fullName evidence="2">Dilute domain-containing protein</fullName>
    </recommendedName>
</protein>
<dbReference type="PROSITE" id="PS51126">
    <property type="entry name" value="DILUTE"/>
    <property type="match status" value="1"/>
</dbReference>
<evidence type="ECO:0000259" key="2">
    <source>
        <dbReference type="PROSITE" id="PS51126"/>
    </source>
</evidence>
<sequence>MAKSSAVLDDRIPQRVASHAQDPVATADLEPASDQQASVQMSAGTRALQAWNREMQTKYGSTRTKRRTVVELEFQVANMQEALEAKDRELAEMAAYVAVAEAPAASGSAAAAPCCAGKTGSASMPQDYGGPQLKDVGIQVNIVTPAARRTDFSSGAATAGEASTGSESDADDSPSDVNFNLAAQAKARVAAPAQLRTAPIERLLAALQAPGGMGFHNGRPVAAIVIFRYCLHSRAFQAYRTAIFDRIVQVIEQQVERGREDNSALSYWLSTTVTLWRMINTHLKPPAKPAGAAMRPNLGALFEASAGGDSAAAPAAPGGIPQAAAKYPALLFERQLDAFARKIFPMIGDNVIEKVQPLLDTYIAMPQAGSNKHPATSRTWSPLLMELDEALGTVKANHLPEVLVQALFKQLFRFANVHFFNETLLRRECCSFTNGAFVEAGLGRVEAWIKGAGETCMADSWEELAPLRQGVGFLTMPNKPAKSLEQIQQLCPMLSVGQLYRISSMSRLDDLCDSHAVSSSVLARMKEAVVASSSSRTFMLDNTWSRGLEQEELPSKAGMYDLIPVPSVLAEGNGAASFAFLEQELRLVPS</sequence>
<keyword evidence="4" id="KW-1185">Reference proteome</keyword>
<evidence type="ECO:0000256" key="1">
    <source>
        <dbReference type="SAM" id="MobiDB-lite"/>
    </source>
</evidence>
<dbReference type="SMART" id="SM01132">
    <property type="entry name" value="DIL"/>
    <property type="match status" value="1"/>
</dbReference>
<feature type="domain" description="Dilute" evidence="2">
    <location>
        <begin position="245"/>
        <end position="532"/>
    </location>
</feature>
<dbReference type="Proteomes" id="UP000612055">
    <property type="component" value="Unassembled WGS sequence"/>
</dbReference>
<accession>A0A836BNL3</accession>
<comment type="caution">
    <text evidence="3">The sequence shown here is derived from an EMBL/GenBank/DDBJ whole genome shotgun (WGS) entry which is preliminary data.</text>
</comment>
<dbReference type="OrthoDB" id="539964at2759"/>
<name>A0A836BNL3_9CHLO</name>
<dbReference type="EMBL" id="JAEHOE010000178">
    <property type="protein sequence ID" value="KAG2483386.1"/>
    <property type="molecule type" value="Genomic_DNA"/>
</dbReference>
<dbReference type="AlphaFoldDB" id="A0A836BNL3"/>
<feature type="compositionally biased region" description="Polar residues" evidence="1">
    <location>
        <begin position="33"/>
        <end position="43"/>
    </location>
</feature>